<dbReference type="InterPro" id="IPR001647">
    <property type="entry name" value="HTH_TetR"/>
</dbReference>
<dbReference type="PANTHER" id="PTHR30055">
    <property type="entry name" value="HTH-TYPE TRANSCRIPTIONAL REGULATOR RUTR"/>
    <property type="match status" value="1"/>
</dbReference>
<evidence type="ECO:0000313" key="6">
    <source>
        <dbReference type="EMBL" id="MBS0023108.1"/>
    </source>
</evidence>
<dbReference type="InterPro" id="IPR050109">
    <property type="entry name" value="HTH-type_TetR-like_transc_reg"/>
</dbReference>
<dbReference type="Gene3D" id="1.10.357.10">
    <property type="entry name" value="Tetracycline Repressor, domain 2"/>
    <property type="match status" value="1"/>
</dbReference>
<proteinExistence type="predicted"/>
<dbReference type="PANTHER" id="PTHR30055:SF238">
    <property type="entry name" value="MYCOFACTOCIN BIOSYNTHESIS TRANSCRIPTIONAL REGULATOR MFTR-RELATED"/>
    <property type="match status" value="1"/>
</dbReference>
<evidence type="ECO:0000259" key="5">
    <source>
        <dbReference type="PROSITE" id="PS50977"/>
    </source>
</evidence>
<dbReference type="SUPFAM" id="SSF46689">
    <property type="entry name" value="Homeodomain-like"/>
    <property type="match status" value="1"/>
</dbReference>
<dbReference type="RefSeq" id="WP_211541198.1">
    <property type="nucleotide sequence ID" value="NZ_JAGTUK010000001.1"/>
</dbReference>
<evidence type="ECO:0000256" key="3">
    <source>
        <dbReference type="ARBA" id="ARBA00023163"/>
    </source>
</evidence>
<reference evidence="6 7" key="1">
    <citation type="submission" date="2021-04" db="EMBL/GenBank/DDBJ databases">
        <title>Whole genome analysis of root endophytic bacterium Microbacterium paraoxydans ku-mp colonizing RP-bio226 rice variety.</title>
        <authorList>
            <person name="Ulaganathan K."/>
            <person name="Latha B."/>
        </authorList>
    </citation>
    <scope>NUCLEOTIDE SEQUENCE [LARGE SCALE GENOMIC DNA]</scope>
    <source>
        <strain evidence="7">ku-mp</strain>
    </source>
</reference>
<evidence type="ECO:0000256" key="2">
    <source>
        <dbReference type="ARBA" id="ARBA00023125"/>
    </source>
</evidence>
<evidence type="ECO:0000256" key="1">
    <source>
        <dbReference type="ARBA" id="ARBA00023015"/>
    </source>
</evidence>
<dbReference type="Proteomes" id="UP000678243">
    <property type="component" value="Unassembled WGS sequence"/>
</dbReference>
<protein>
    <submittedName>
        <fullName evidence="6">Helix-turn-helix transcriptional regulator</fullName>
    </submittedName>
</protein>
<evidence type="ECO:0000256" key="4">
    <source>
        <dbReference type="PROSITE-ProRule" id="PRU00335"/>
    </source>
</evidence>
<comment type="caution">
    <text evidence="6">The sequence shown here is derived from an EMBL/GenBank/DDBJ whole genome shotgun (WGS) entry which is preliminary data.</text>
</comment>
<dbReference type="InterPro" id="IPR009057">
    <property type="entry name" value="Homeodomain-like_sf"/>
</dbReference>
<feature type="DNA-binding region" description="H-T-H motif" evidence="4">
    <location>
        <begin position="37"/>
        <end position="56"/>
    </location>
</feature>
<dbReference type="PRINTS" id="PR00455">
    <property type="entry name" value="HTHTETR"/>
</dbReference>
<keyword evidence="7" id="KW-1185">Reference proteome</keyword>
<feature type="domain" description="HTH tetR-type" evidence="5">
    <location>
        <begin position="14"/>
        <end position="74"/>
    </location>
</feature>
<accession>A0ABS5IJH3</accession>
<dbReference type="PROSITE" id="PS50977">
    <property type="entry name" value="HTH_TETR_2"/>
    <property type="match status" value="1"/>
</dbReference>
<evidence type="ECO:0000313" key="7">
    <source>
        <dbReference type="Proteomes" id="UP000678243"/>
    </source>
</evidence>
<sequence length="195" mass="20736">MPASSPTNSNARGRATARAIEAAAVRLAAEKGVAALTVDEICAAAGVKQRTFFNHFPTKEDALLGTAQPRLNEQRVREYLSDGGVGVLTGVLGLVELPAAGDGQEDLLEVRLRVLSASPALAERQAARLLPLAQEVREIIRLKLRALDRERPASQVDAAADVLTRLASALMLQSGRVGGAGAGLDDLRWVWDRLL</sequence>
<keyword evidence="2 4" id="KW-0238">DNA-binding</keyword>
<organism evidence="6 7">
    <name type="scientific">Microbacterium paraoxydans</name>
    <dbReference type="NCBI Taxonomy" id="199592"/>
    <lineage>
        <taxon>Bacteria</taxon>
        <taxon>Bacillati</taxon>
        <taxon>Actinomycetota</taxon>
        <taxon>Actinomycetes</taxon>
        <taxon>Micrococcales</taxon>
        <taxon>Microbacteriaceae</taxon>
        <taxon>Microbacterium</taxon>
    </lineage>
</organism>
<dbReference type="Pfam" id="PF00440">
    <property type="entry name" value="TetR_N"/>
    <property type="match status" value="1"/>
</dbReference>
<dbReference type="EMBL" id="JAGTUK010000001">
    <property type="protein sequence ID" value="MBS0023108.1"/>
    <property type="molecule type" value="Genomic_DNA"/>
</dbReference>
<name>A0ABS5IJH3_9MICO</name>
<gene>
    <name evidence="6" type="ORF">KE274_03200</name>
</gene>
<keyword evidence="3" id="KW-0804">Transcription</keyword>
<keyword evidence="1" id="KW-0805">Transcription regulation</keyword>